<protein>
    <recommendedName>
        <fullName evidence="6">Arp2/3 complex 34 kDa subunit</fullName>
    </recommendedName>
</protein>
<proteinExistence type="inferred from homology"/>
<organism evidence="7 8">
    <name type="scientific">Dorcoceras hygrometricum</name>
    <dbReference type="NCBI Taxonomy" id="472368"/>
    <lineage>
        <taxon>Eukaryota</taxon>
        <taxon>Viridiplantae</taxon>
        <taxon>Streptophyta</taxon>
        <taxon>Embryophyta</taxon>
        <taxon>Tracheophyta</taxon>
        <taxon>Spermatophyta</taxon>
        <taxon>Magnoliopsida</taxon>
        <taxon>eudicotyledons</taxon>
        <taxon>Gunneridae</taxon>
        <taxon>Pentapetalae</taxon>
        <taxon>asterids</taxon>
        <taxon>lamiids</taxon>
        <taxon>Lamiales</taxon>
        <taxon>Gesneriaceae</taxon>
        <taxon>Didymocarpoideae</taxon>
        <taxon>Trichosporeae</taxon>
        <taxon>Loxocarpinae</taxon>
        <taxon>Dorcoceras</taxon>
    </lineage>
</organism>
<evidence type="ECO:0000256" key="2">
    <source>
        <dbReference type="ARBA" id="ARBA00007192"/>
    </source>
</evidence>
<dbReference type="PANTHER" id="PTHR12058:SF1">
    <property type="entry name" value="ACTIN-RELATED PROTEIN 2_3 COMPLEX SUBUNIT 2B"/>
    <property type="match status" value="1"/>
</dbReference>
<dbReference type="GO" id="GO:0005885">
    <property type="term" value="C:Arp2/3 protein complex"/>
    <property type="evidence" value="ECO:0007669"/>
    <property type="project" value="InterPro"/>
</dbReference>
<accession>A0A2Z7D8Y2</accession>
<dbReference type="GO" id="GO:0030041">
    <property type="term" value="P:actin filament polymerization"/>
    <property type="evidence" value="ECO:0007669"/>
    <property type="project" value="InterPro"/>
</dbReference>
<comment type="similarity">
    <text evidence="2 6">Belongs to the ARPC2 family.</text>
</comment>
<keyword evidence="8" id="KW-1185">Reference proteome</keyword>
<dbReference type="InterPro" id="IPR034666">
    <property type="entry name" value="ARPC2/4"/>
</dbReference>
<dbReference type="Pfam" id="PF04045">
    <property type="entry name" value="P34-Arc"/>
    <property type="match status" value="1"/>
</dbReference>
<evidence type="ECO:0000313" key="7">
    <source>
        <dbReference type="EMBL" id="KZV55523.1"/>
    </source>
</evidence>
<sequence length="308" mass="35122">MDHQIHEYGDARYHIQSSVMDPFNMYLSISTPFLELSPELSKNTLEMVKGICPTVVEIIEPPREGYQLTLKLNLSRFPKSKAAVGMITEISSVQAVILISQLKDLLRNADLHEGSRGTCRPIKLIYHPRDPFFVIKGLEVITTIFPMRFKEETDVIIAKSFFQELMDAANLGVCTKAPRCVWSPIPPPELRGESIEDLSTNVGFVSLEITSRHLEGQKLDRAVWNLLNFHAFVNYHVKSTRSFIQRRMRTRLESLVQVLVTCTRFNRRKTALGLLQGISICMLQRLHDVEIEADQQIKTKKAKSNELG</sequence>
<dbReference type="GO" id="GO:0005200">
    <property type="term" value="F:structural constituent of cytoskeleton"/>
    <property type="evidence" value="ECO:0007669"/>
    <property type="project" value="TreeGrafter"/>
</dbReference>
<dbReference type="AlphaFoldDB" id="A0A2Z7D8Y2"/>
<gene>
    <name evidence="7" type="ORF">F511_09634</name>
</gene>
<evidence type="ECO:0000256" key="1">
    <source>
        <dbReference type="ARBA" id="ARBA00004245"/>
    </source>
</evidence>
<dbReference type="GO" id="GO:0034314">
    <property type="term" value="P:Arp2/3 complex-mediated actin nucleation"/>
    <property type="evidence" value="ECO:0007669"/>
    <property type="project" value="InterPro"/>
</dbReference>
<comment type="function">
    <text evidence="6">Functions as actin-binding component of the Arp2/3 complex which is involved in regulation of actin polymerization and together with an activating nucleation-promoting factor (NPF) mediates the formation of branched actin networks.</text>
</comment>
<keyword evidence="4 6" id="KW-0009">Actin-binding</keyword>
<keyword evidence="3 6" id="KW-0963">Cytoplasm</keyword>
<name>A0A2Z7D8Y2_9LAMI</name>
<evidence type="ECO:0000256" key="6">
    <source>
        <dbReference type="RuleBase" id="RU364015"/>
    </source>
</evidence>
<evidence type="ECO:0000256" key="5">
    <source>
        <dbReference type="ARBA" id="ARBA00023212"/>
    </source>
</evidence>
<dbReference type="SUPFAM" id="SSF69645">
    <property type="entry name" value="Arp2/3 complex subunits"/>
    <property type="match status" value="2"/>
</dbReference>
<evidence type="ECO:0000256" key="4">
    <source>
        <dbReference type="ARBA" id="ARBA00023203"/>
    </source>
</evidence>
<dbReference type="OrthoDB" id="148331at2759"/>
<comment type="subcellular location">
    <subcellularLocation>
        <location evidence="1 6">Cytoplasm</location>
        <location evidence="1 6">Cytoskeleton</location>
    </subcellularLocation>
</comment>
<evidence type="ECO:0000313" key="8">
    <source>
        <dbReference type="Proteomes" id="UP000250235"/>
    </source>
</evidence>
<dbReference type="EMBL" id="KQ988511">
    <property type="protein sequence ID" value="KZV55523.1"/>
    <property type="molecule type" value="Genomic_DNA"/>
</dbReference>
<dbReference type="PANTHER" id="PTHR12058">
    <property type="entry name" value="ARP2/3 COMPLEX 34 KDA SUBUNIT"/>
    <property type="match status" value="1"/>
</dbReference>
<reference evidence="7 8" key="1">
    <citation type="journal article" date="2015" name="Proc. Natl. Acad. Sci. U.S.A.">
        <title>The resurrection genome of Boea hygrometrica: A blueprint for survival of dehydration.</title>
        <authorList>
            <person name="Xiao L."/>
            <person name="Yang G."/>
            <person name="Zhang L."/>
            <person name="Yang X."/>
            <person name="Zhao S."/>
            <person name="Ji Z."/>
            <person name="Zhou Q."/>
            <person name="Hu M."/>
            <person name="Wang Y."/>
            <person name="Chen M."/>
            <person name="Xu Y."/>
            <person name="Jin H."/>
            <person name="Xiao X."/>
            <person name="Hu G."/>
            <person name="Bao F."/>
            <person name="Hu Y."/>
            <person name="Wan P."/>
            <person name="Li L."/>
            <person name="Deng X."/>
            <person name="Kuang T."/>
            <person name="Xiang C."/>
            <person name="Zhu J.K."/>
            <person name="Oliver M.J."/>
            <person name="He Y."/>
        </authorList>
    </citation>
    <scope>NUCLEOTIDE SEQUENCE [LARGE SCALE GENOMIC DNA]</scope>
    <source>
        <strain evidence="8">cv. XS01</strain>
    </source>
</reference>
<dbReference type="Gene3D" id="3.30.1460.20">
    <property type="match status" value="2"/>
</dbReference>
<comment type="subunit">
    <text evidence="6">Component of the Arp2/3 complex.</text>
</comment>
<dbReference type="InterPro" id="IPR007188">
    <property type="entry name" value="ARPC2"/>
</dbReference>
<keyword evidence="5 6" id="KW-0206">Cytoskeleton</keyword>
<dbReference type="Proteomes" id="UP000250235">
    <property type="component" value="Unassembled WGS sequence"/>
</dbReference>
<dbReference type="GO" id="GO:0051015">
    <property type="term" value="F:actin filament binding"/>
    <property type="evidence" value="ECO:0007669"/>
    <property type="project" value="TreeGrafter"/>
</dbReference>
<evidence type="ECO:0000256" key="3">
    <source>
        <dbReference type="ARBA" id="ARBA00022490"/>
    </source>
</evidence>